<gene>
    <name evidence="2" type="ORF">AVEN_17255_1</name>
</gene>
<accession>A0A4Y2T5N6</accession>
<evidence type="ECO:0000313" key="3">
    <source>
        <dbReference type="Proteomes" id="UP000499080"/>
    </source>
</evidence>
<dbReference type="InterPro" id="IPR029058">
    <property type="entry name" value="AB_hydrolase_fold"/>
</dbReference>
<feature type="signal peptide" evidence="1">
    <location>
        <begin position="1"/>
        <end position="21"/>
    </location>
</feature>
<protein>
    <submittedName>
        <fullName evidence="2">Uncharacterized protein</fullName>
    </submittedName>
</protein>
<feature type="chain" id="PRO_5021342286" evidence="1">
    <location>
        <begin position="22"/>
        <end position="118"/>
    </location>
</feature>
<keyword evidence="1" id="KW-0732">Signal</keyword>
<reference evidence="2 3" key="1">
    <citation type="journal article" date="2019" name="Sci. Rep.">
        <title>Orb-weaving spider Araneus ventricosus genome elucidates the spidroin gene catalogue.</title>
        <authorList>
            <person name="Kono N."/>
            <person name="Nakamura H."/>
            <person name="Ohtoshi R."/>
            <person name="Moran D.A.P."/>
            <person name="Shinohara A."/>
            <person name="Yoshida Y."/>
            <person name="Fujiwara M."/>
            <person name="Mori M."/>
            <person name="Tomita M."/>
            <person name="Arakawa K."/>
        </authorList>
    </citation>
    <scope>NUCLEOTIDE SEQUENCE [LARGE SCALE GENOMIC DNA]</scope>
</reference>
<dbReference type="Gene3D" id="3.40.50.1820">
    <property type="entry name" value="alpha/beta hydrolase"/>
    <property type="match status" value="1"/>
</dbReference>
<comment type="caution">
    <text evidence="2">The sequence shown here is derived from an EMBL/GenBank/DDBJ whole genome shotgun (WGS) entry which is preliminary data.</text>
</comment>
<evidence type="ECO:0000256" key="1">
    <source>
        <dbReference type="SAM" id="SignalP"/>
    </source>
</evidence>
<organism evidence="2 3">
    <name type="scientific">Araneus ventricosus</name>
    <name type="common">Orbweaver spider</name>
    <name type="synonym">Epeira ventricosa</name>
    <dbReference type="NCBI Taxonomy" id="182803"/>
    <lineage>
        <taxon>Eukaryota</taxon>
        <taxon>Metazoa</taxon>
        <taxon>Ecdysozoa</taxon>
        <taxon>Arthropoda</taxon>
        <taxon>Chelicerata</taxon>
        <taxon>Arachnida</taxon>
        <taxon>Araneae</taxon>
        <taxon>Araneomorphae</taxon>
        <taxon>Entelegynae</taxon>
        <taxon>Araneoidea</taxon>
        <taxon>Araneidae</taxon>
        <taxon>Araneus</taxon>
    </lineage>
</organism>
<dbReference type="EMBL" id="BGPR01026321">
    <property type="protein sequence ID" value="GBN95928.1"/>
    <property type="molecule type" value="Genomic_DNA"/>
</dbReference>
<evidence type="ECO:0000313" key="2">
    <source>
        <dbReference type="EMBL" id="GBN95928.1"/>
    </source>
</evidence>
<sequence length="118" mass="13220">MKSKFLTVILITASIVIVSEPEPLDLGILEAGIDYAIDALKDDPQTLFNPPTNDNNSIQYILYTEESKNEPCYIEPSADQFDKCSFNSSHETKFLIHGYVAKLPPDNRFNVSSSFTDI</sequence>
<dbReference type="AlphaFoldDB" id="A0A4Y2T5N6"/>
<dbReference type="OrthoDB" id="6422337at2759"/>
<dbReference type="Proteomes" id="UP000499080">
    <property type="component" value="Unassembled WGS sequence"/>
</dbReference>
<proteinExistence type="predicted"/>
<keyword evidence="3" id="KW-1185">Reference proteome</keyword>
<name>A0A4Y2T5N6_ARAVE</name>